<evidence type="ECO:0000256" key="8">
    <source>
        <dbReference type="SAM" id="Phobius"/>
    </source>
</evidence>
<evidence type="ECO:0000259" key="9">
    <source>
        <dbReference type="PROSITE" id="PS50922"/>
    </source>
</evidence>
<evidence type="ECO:0000256" key="6">
    <source>
        <dbReference type="PROSITE-ProRule" id="PRU00205"/>
    </source>
</evidence>
<keyword evidence="10" id="KW-0012">Acyltransferase</keyword>
<comment type="similarity">
    <text evidence="2">Belongs to the sphingosine N-acyltransferase family.</text>
</comment>
<feature type="domain" description="TLC" evidence="9">
    <location>
        <begin position="152"/>
        <end position="389"/>
    </location>
</feature>
<name>A0A6V8QHC7_TRIAP</name>
<dbReference type="GO" id="GO:0046513">
    <property type="term" value="P:ceramide biosynthetic process"/>
    <property type="evidence" value="ECO:0007669"/>
    <property type="project" value="InterPro"/>
</dbReference>
<feature type="region of interest" description="Disordered" evidence="7">
    <location>
        <begin position="395"/>
        <end position="427"/>
    </location>
</feature>
<sequence length="475" mass="54408">MGNADIGSPHSFRNLKGPVEMKSDPEAAAQSREQLVSKNERLIAMRLSKRGGSSSRSIKQLFLDNQAGIVFNLVALLYLTQLLIPRARPFTRPFWSLSHYNPTTGKYAVGSNDIYYVFYYLVLFTGLRDGLMNGVLGPLGRRWGISKAKDVERFAEQTWMICYYCVFWPLGVYIWYSSPYFLNMAELWTDWPSREITGTMKFYFLAQLAFWIQQVYVINIEKQRKDYWQMLSHHIVTIGLVVASYAYHFTRVGNLILIIMDIVDIVFPLAKCAKYLGFNTLCDILFGLFVVVWLATRHVFFLMVIRSVYFDVPAIVPNSCFQGGMNNLQGPLPQPSGWSWLLEPFKDPEGLVCFNQSIFNGFFTYLVALQGIMMIWSYAILKVVVKVLSGQNAEDIRSDDEEEEQVSELEEEEEGDEESGLLEEEAEVDDGIVKAWERRNRVLPKRGGSSSGLHLPGHSDRKEFLNRIGCEKQID</sequence>
<evidence type="ECO:0000313" key="11">
    <source>
        <dbReference type="Proteomes" id="UP000517252"/>
    </source>
</evidence>
<feature type="transmembrane region" description="Helical" evidence="8">
    <location>
        <begin position="161"/>
        <end position="182"/>
    </location>
</feature>
<dbReference type="PANTHER" id="PTHR12560:SF0">
    <property type="entry name" value="LD18904P"/>
    <property type="match status" value="1"/>
</dbReference>
<reference evidence="10" key="1">
    <citation type="submission" date="2020-07" db="EMBL/GenBank/DDBJ databases">
        <title>Trichoderma asperellum IC-1 whole genome shotgun sequence.</title>
        <authorList>
            <person name="Kanamasa S."/>
            <person name="Takahashi H."/>
        </authorList>
    </citation>
    <scope>NUCLEOTIDE SEQUENCE [LARGE SCALE GENOMIC DNA]</scope>
    <source>
        <strain evidence="10">IC-1</strain>
    </source>
</reference>
<dbReference type="GO" id="GO:0050291">
    <property type="term" value="F:sphingosine N-acyltransferase activity"/>
    <property type="evidence" value="ECO:0007669"/>
    <property type="project" value="InterPro"/>
</dbReference>
<dbReference type="EMBL" id="BLZH01000001">
    <property type="protein sequence ID" value="GFP51901.1"/>
    <property type="molecule type" value="Genomic_DNA"/>
</dbReference>
<gene>
    <name evidence="10" type="ORF">TASIC1_0001005300</name>
</gene>
<keyword evidence="3 6" id="KW-0812">Transmembrane</keyword>
<dbReference type="AlphaFoldDB" id="A0A6V8QHC7"/>
<dbReference type="InterPro" id="IPR016439">
    <property type="entry name" value="Lag1/Lac1-like"/>
</dbReference>
<feature type="transmembrane region" description="Helical" evidence="8">
    <location>
        <begin position="202"/>
        <end position="219"/>
    </location>
</feature>
<evidence type="ECO:0000256" key="1">
    <source>
        <dbReference type="ARBA" id="ARBA00004141"/>
    </source>
</evidence>
<dbReference type="Proteomes" id="UP000517252">
    <property type="component" value="Unassembled WGS sequence"/>
</dbReference>
<feature type="transmembrane region" description="Helical" evidence="8">
    <location>
        <begin position="231"/>
        <end position="249"/>
    </location>
</feature>
<feature type="region of interest" description="Disordered" evidence="7">
    <location>
        <begin position="1"/>
        <end position="28"/>
    </location>
</feature>
<feature type="transmembrane region" description="Helical" evidence="8">
    <location>
        <begin position="62"/>
        <end position="84"/>
    </location>
</feature>
<organism evidence="10 11">
    <name type="scientific">Trichoderma asperellum</name>
    <name type="common">Filamentous fungus</name>
    <dbReference type="NCBI Taxonomy" id="101201"/>
    <lineage>
        <taxon>Eukaryota</taxon>
        <taxon>Fungi</taxon>
        <taxon>Dikarya</taxon>
        <taxon>Ascomycota</taxon>
        <taxon>Pezizomycotina</taxon>
        <taxon>Sordariomycetes</taxon>
        <taxon>Hypocreomycetidae</taxon>
        <taxon>Hypocreales</taxon>
        <taxon>Hypocreaceae</taxon>
        <taxon>Trichoderma</taxon>
    </lineage>
</organism>
<dbReference type="PROSITE" id="PS50922">
    <property type="entry name" value="TLC"/>
    <property type="match status" value="1"/>
</dbReference>
<accession>A0A6V8QHC7</accession>
<feature type="compositionally biased region" description="Acidic residues" evidence="7">
    <location>
        <begin position="397"/>
        <end position="427"/>
    </location>
</feature>
<feature type="transmembrane region" description="Helical" evidence="8">
    <location>
        <begin position="117"/>
        <end position="140"/>
    </location>
</feature>
<dbReference type="OrthoDB" id="537032at2759"/>
<dbReference type="SMART" id="SM00724">
    <property type="entry name" value="TLC"/>
    <property type="match status" value="1"/>
</dbReference>
<evidence type="ECO:0000256" key="5">
    <source>
        <dbReference type="ARBA" id="ARBA00023136"/>
    </source>
</evidence>
<dbReference type="PANTHER" id="PTHR12560">
    <property type="entry name" value="LONGEVITY ASSURANCE FACTOR 1 LAG1"/>
    <property type="match status" value="1"/>
</dbReference>
<evidence type="ECO:0000256" key="3">
    <source>
        <dbReference type="ARBA" id="ARBA00022692"/>
    </source>
</evidence>
<evidence type="ECO:0000256" key="7">
    <source>
        <dbReference type="SAM" id="MobiDB-lite"/>
    </source>
</evidence>
<protein>
    <submittedName>
        <fullName evidence="10">Sphingosine N-acyltransferase-like protein FUM18</fullName>
    </submittedName>
</protein>
<keyword evidence="10" id="KW-0808">Transferase</keyword>
<keyword evidence="5 6" id="KW-0472">Membrane</keyword>
<dbReference type="GO" id="GO:0016020">
    <property type="term" value="C:membrane"/>
    <property type="evidence" value="ECO:0007669"/>
    <property type="project" value="UniProtKB-SubCell"/>
</dbReference>
<dbReference type="InterPro" id="IPR006634">
    <property type="entry name" value="TLC-dom"/>
</dbReference>
<comment type="subcellular location">
    <subcellularLocation>
        <location evidence="1">Membrane</location>
        <topology evidence="1">Multi-pass membrane protein</topology>
    </subcellularLocation>
</comment>
<proteinExistence type="inferred from homology"/>
<dbReference type="Pfam" id="PF03798">
    <property type="entry name" value="TRAM_LAG1_CLN8"/>
    <property type="match status" value="1"/>
</dbReference>
<keyword evidence="4 8" id="KW-1133">Transmembrane helix</keyword>
<evidence type="ECO:0000256" key="2">
    <source>
        <dbReference type="ARBA" id="ARBA00009808"/>
    </source>
</evidence>
<evidence type="ECO:0000256" key="4">
    <source>
        <dbReference type="ARBA" id="ARBA00022989"/>
    </source>
</evidence>
<evidence type="ECO:0000313" key="10">
    <source>
        <dbReference type="EMBL" id="GFP51901.1"/>
    </source>
</evidence>
<feature type="transmembrane region" description="Helical" evidence="8">
    <location>
        <begin position="362"/>
        <end position="381"/>
    </location>
</feature>
<comment type="caution">
    <text evidence="10">The sequence shown here is derived from an EMBL/GenBank/DDBJ whole genome shotgun (WGS) entry which is preliminary data.</text>
</comment>